<keyword evidence="1" id="KW-1133">Transmembrane helix</keyword>
<keyword evidence="1" id="KW-0812">Transmembrane</keyword>
<evidence type="ECO:0000313" key="2">
    <source>
        <dbReference type="EMBL" id="KAJ8312411.1"/>
    </source>
</evidence>
<gene>
    <name evidence="2" type="ORF">KUTeg_009784</name>
</gene>
<keyword evidence="1" id="KW-0472">Membrane</keyword>
<protein>
    <submittedName>
        <fullName evidence="2">Uncharacterized protein</fullName>
    </submittedName>
</protein>
<accession>A0ABQ9F4W7</accession>
<proteinExistence type="predicted"/>
<organism evidence="2 3">
    <name type="scientific">Tegillarca granosa</name>
    <name type="common">Malaysian cockle</name>
    <name type="synonym">Anadara granosa</name>
    <dbReference type="NCBI Taxonomy" id="220873"/>
    <lineage>
        <taxon>Eukaryota</taxon>
        <taxon>Metazoa</taxon>
        <taxon>Spiralia</taxon>
        <taxon>Lophotrochozoa</taxon>
        <taxon>Mollusca</taxon>
        <taxon>Bivalvia</taxon>
        <taxon>Autobranchia</taxon>
        <taxon>Pteriomorphia</taxon>
        <taxon>Arcoida</taxon>
        <taxon>Arcoidea</taxon>
        <taxon>Arcidae</taxon>
        <taxon>Tegillarca</taxon>
    </lineage>
</organism>
<feature type="transmembrane region" description="Helical" evidence="1">
    <location>
        <begin position="32"/>
        <end position="53"/>
    </location>
</feature>
<dbReference type="Proteomes" id="UP001217089">
    <property type="component" value="Unassembled WGS sequence"/>
</dbReference>
<dbReference type="EMBL" id="JARBDR010000440">
    <property type="protein sequence ID" value="KAJ8312411.1"/>
    <property type="molecule type" value="Genomic_DNA"/>
</dbReference>
<keyword evidence="3" id="KW-1185">Reference proteome</keyword>
<comment type="caution">
    <text evidence="2">The sequence shown here is derived from an EMBL/GenBank/DDBJ whole genome shotgun (WGS) entry which is preliminary data.</text>
</comment>
<sequence length="78" mass="9458">MECAITCKLCVNIRIHVHYAFIHYRFKNKPNYLCKIIIFIYYFKLICINYQTIISSESLTYHGFTIFHLKKKKKLTSF</sequence>
<reference evidence="2 3" key="1">
    <citation type="submission" date="2022-12" db="EMBL/GenBank/DDBJ databases">
        <title>Chromosome-level genome of Tegillarca granosa.</title>
        <authorList>
            <person name="Kim J."/>
        </authorList>
    </citation>
    <scope>NUCLEOTIDE SEQUENCE [LARGE SCALE GENOMIC DNA]</scope>
    <source>
        <strain evidence="2">Teg-2019</strain>
        <tissue evidence="2">Adductor muscle</tissue>
    </source>
</reference>
<name>A0ABQ9F4W7_TEGGR</name>
<evidence type="ECO:0000313" key="3">
    <source>
        <dbReference type="Proteomes" id="UP001217089"/>
    </source>
</evidence>
<evidence type="ECO:0000256" key="1">
    <source>
        <dbReference type="SAM" id="Phobius"/>
    </source>
</evidence>